<feature type="region of interest" description="Disordered" evidence="1">
    <location>
        <begin position="1"/>
        <end position="34"/>
    </location>
</feature>
<evidence type="ECO:0000256" key="1">
    <source>
        <dbReference type="SAM" id="MobiDB-lite"/>
    </source>
</evidence>
<protein>
    <submittedName>
        <fullName evidence="2">Uncharacterized protein</fullName>
    </submittedName>
</protein>
<feature type="compositionally biased region" description="Basic and acidic residues" evidence="1">
    <location>
        <begin position="108"/>
        <end position="125"/>
    </location>
</feature>
<feature type="compositionally biased region" description="Low complexity" evidence="1">
    <location>
        <begin position="247"/>
        <end position="267"/>
    </location>
</feature>
<dbReference type="OMA" id="GWIEIED"/>
<accession>A0A5J4YUF9</accession>
<feature type="region of interest" description="Disordered" evidence="1">
    <location>
        <begin position="228"/>
        <end position="267"/>
    </location>
</feature>
<keyword evidence="3" id="KW-1185">Reference proteome</keyword>
<comment type="caution">
    <text evidence="2">The sequence shown here is derived from an EMBL/GenBank/DDBJ whole genome shotgun (WGS) entry which is preliminary data.</text>
</comment>
<dbReference type="AlphaFoldDB" id="A0A5J4YUF9"/>
<gene>
    <name evidence="2" type="ORF">FVE85_3069</name>
</gene>
<proteinExistence type="predicted"/>
<feature type="region of interest" description="Disordered" evidence="1">
    <location>
        <begin position="51"/>
        <end position="215"/>
    </location>
</feature>
<evidence type="ECO:0000313" key="3">
    <source>
        <dbReference type="Proteomes" id="UP000324585"/>
    </source>
</evidence>
<evidence type="ECO:0000313" key="2">
    <source>
        <dbReference type="EMBL" id="KAA8494828.1"/>
    </source>
</evidence>
<feature type="compositionally biased region" description="Basic and acidic residues" evidence="1">
    <location>
        <begin position="228"/>
        <end position="242"/>
    </location>
</feature>
<feature type="compositionally biased region" description="Basic and acidic residues" evidence="1">
    <location>
        <begin position="140"/>
        <end position="150"/>
    </location>
</feature>
<dbReference type="EMBL" id="VRMN01000004">
    <property type="protein sequence ID" value="KAA8494828.1"/>
    <property type="molecule type" value="Genomic_DNA"/>
</dbReference>
<feature type="compositionally biased region" description="Low complexity" evidence="1">
    <location>
        <begin position="78"/>
        <end position="107"/>
    </location>
</feature>
<name>A0A5J4YUF9_PORPP</name>
<organism evidence="2 3">
    <name type="scientific">Porphyridium purpureum</name>
    <name type="common">Red alga</name>
    <name type="synonym">Porphyridium cruentum</name>
    <dbReference type="NCBI Taxonomy" id="35688"/>
    <lineage>
        <taxon>Eukaryota</taxon>
        <taxon>Rhodophyta</taxon>
        <taxon>Bangiophyceae</taxon>
        <taxon>Porphyridiales</taxon>
        <taxon>Porphyridiaceae</taxon>
        <taxon>Porphyridium</taxon>
    </lineage>
</organism>
<reference evidence="3" key="1">
    <citation type="journal article" date="2019" name="Nat. Commun.">
        <title>Expansion of phycobilisome linker gene families in mesophilic red algae.</title>
        <authorList>
            <person name="Lee J."/>
            <person name="Kim D."/>
            <person name="Bhattacharya D."/>
            <person name="Yoon H.S."/>
        </authorList>
    </citation>
    <scope>NUCLEOTIDE SEQUENCE [LARGE SCALE GENOMIC DNA]</scope>
    <source>
        <strain evidence="3">CCMP 1328</strain>
    </source>
</reference>
<sequence>MADLDDFFKKKDKKKKKGSSTLRTGELEGAAQEVAASSTTAADVVAPEQQHVAAAWSGQPRGDAAHAGEESGPGAGASAGTPSAAPATSARAGAAPAAPAAGAVTSPSKKEKEKDDGWLDIEDARSAQVHTGGRSVMRLGKGENTQDHESNNAQSGAASDGAFKGWKVDGNGADEGAPEESKFPSLAEAVKTPQGKITVETTQARPKSQRPVPLRSANQFAALAQKIAERKAEEQKEEEERKKRAAAKAAELAAAAAAKAQSAPAAP</sequence>
<dbReference type="Proteomes" id="UP000324585">
    <property type="component" value="Unassembled WGS sequence"/>
</dbReference>